<sequence length="345" mass="40105">MDHDSPRDHEDYDSAWKEALECFLPEAIAMFSPSLHARIDWHQPPTFLDKEFQDLVPGIGRSRRHVDKLVRLALKCSRYPRLLLHVEVESRRPSIAVLRRTTLRVRQYDYRIHDRYVLRPALAQDDAQVFVTVCSLVIFTRGAGPDRLTAEHQSIQNARPLRYRSLFLESWLARWPELRTLARSNPFGVIVMAQLLAQQHRRPQRMPAKLGLVRFLLELRYPGVQSSTLLRLIDWMLALPAEQENAYVRAVEDIKKESSMAYVTSFERVYTKRGIEIGLKQGEEIGLKEGERRAWSTALHDQLEQKFGSIPDWASQQIEQAETAQLRNWLRRIFAAESPQALFNG</sequence>
<reference evidence="1 2" key="1">
    <citation type="submission" date="2016-03" db="EMBL/GenBank/DDBJ databases">
        <authorList>
            <consortium name="Pathogen Informatics"/>
        </authorList>
    </citation>
    <scope>NUCLEOTIDE SEQUENCE [LARGE SCALE GENOMIC DNA]</scope>
    <source>
        <strain evidence="1 2">NCTC13364</strain>
    </source>
</reference>
<evidence type="ECO:0000313" key="2">
    <source>
        <dbReference type="Proteomes" id="UP000077037"/>
    </source>
</evidence>
<dbReference type="AlphaFoldDB" id="A0A157PBX8"/>
<organism evidence="1 2">
    <name type="scientific">Bordetella ansorpii</name>
    <dbReference type="NCBI Taxonomy" id="288768"/>
    <lineage>
        <taxon>Bacteria</taxon>
        <taxon>Pseudomonadati</taxon>
        <taxon>Pseudomonadota</taxon>
        <taxon>Betaproteobacteria</taxon>
        <taxon>Burkholderiales</taxon>
        <taxon>Alcaligenaceae</taxon>
        <taxon>Bordetella</taxon>
    </lineage>
</organism>
<protein>
    <submittedName>
        <fullName evidence="1">Uncharacterized protein</fullName>
    </submittedName>
</protein>
<dbReference type="Proteomes" id="UP000077037">
    <property type="component" value="Unassembled WGS sequence"/>
</dbReference>
<proteinExistence type="predicted"/>
<gene>
    <name evidence="1" type="ORF">SAMEA1982600_02477</name>
</gene>
<dbReference type="PANTHER" id="PTHR35586">
    <property type="entry name" value="SLL1691 PROTEIN"/>
    <property type="match status" value="1"/>
</dbReference>
<name>A0A157PBX8_9BORD</name>
<dbReference type="PANTHER" id="PTHR35586:SF1">
    <property type="entry name" value="SLL1691 PROTEIN"/>
    <property type="match status" value="1"/>
</dbReference>
<dbReference type="EMBL" id="FKBS01000014">
    <property type="protein sequence ID" value="SAI30997.1"/>
    <property type="molecule type" value="Genomic_DNA"/>
</dbReference>
<accession>A0A157PBX8</accession>
<dbReference type="OrthoDB" id="8626097at2"/>
<evidence type="ECO:0000313" key="1">
    <source>
        <dbReference type="EMBL" id="SAI30997.1"/>
    </source>
</evidence>
<dbReference type="RefSeq" id="WP_066412466.1">
    <property type="nucleotide sequence ID" value="NZ_FKBS01000014.1"/>
</dbReference>